<evidence type="ECO:0000256" key="1">
    <source>
        <dbReference type="ARBA" id="ARBA00007613"/>
    </source>
</evidence>
<dbReference type="Gene3D" id="1.20.1600.10">
    <property type="entry name" value="Outer membrane efflux proteins (OEP)"/>
    <property type="match status" value="1"/>
</dbReference>
<gene>
    <name evidence="3" type="ordered locus">Caka_1649</name>
</gene>
<evidence type="ECO:0000256" key="2">
    <source>
        <dbReference type="RuleBase" id="RU362097"/>
    </source>
</evidence>
<dbReference type="GO" id="GO:0005886">
    <property type="term" value="C:plasma membrane"/>
    <property type="evidence" value="ECO:0007669"/>
    <property type="project" value="UniProtKB-SubCell"/>
</dbReference>
<keyword evidence="2" id="KW-0564">Palmitate</keyword>
<dbReference type="Gene3D" id="2.20.200.10">
    <property type="entry name" value="Outer membrane efflux proteins (OEP)"/>
    <property type="match status" value="1"/>
</dbReference>
<dbReference type="PANTHER" id="PTHR30203">
    <property type="entry name" value="OUTER MEMBRANE CATION EFFLUX PROTEIN"/>
    <property type="match status" value="1"/>
</dbReference>
<dbReference type="OrthoDB" id="9783100at2"/>
<keyword evidence="2" id="KW-0732">Signal</keyword>
<dbReference type="InterPro" id="IPR003423">
    <property type="entry name" value="OMP_efflux"/>
</dbReference>
<dbReference type="STRING" id="583355.Caka_1649"/>
<keyword evidence="2" id="KW-0472">Membrane</keyword>
<reference evidence="3 4" key="1">
    <citation type="journal article" date="2010" name="Stand. Genomic Sci.">
        <title>Complete genome sequence of Coraliomargarita akajimensis type strain (04OKA010-24).</title>
        <authorList>
            <person name="Mavromatis K."/>
            <person name="Abt B."/>
            <person name="Brambilla E."/>
            <person name="Lapidus A."/>
            <person name="Copeland A."/>
            <person name="Deshpande S."/>
            <person name="Nolan M."/>
            <person name="Lucas S."/>
            <person name="Tice H."/>
            <person name="Cheng J.F."/>
            <person name="Han C."/>
            <person name="Detter J.C."/>
            <person name="Woyke T."/>
            <person name="Goodwin L."/>
            <person name="Pitluck S."/>
            <person name="Held B."/>
            <person name="Brettin T."/>
            <person name="Tapia R."/>
            <person name="Ivanova N."/>
            <person name="Mikhailova N."/>
            <person name="Pati A."/>
            <person name="Liolios K."/>
            <person name="Chen A."/>
            <person name="Palaniappan K."/>
            <person name="Land M."/>
            <person name="Hauser L."/>
            <person name="Chang Y.J."/>
            <person name="Jeffries C.D."/>
            <person name="Rohde M."/>
            <person name="Goker M."/>
            <person name="Bristow J."/>
            <person name="Eisen J.A."/>
            <person name="Markowitz V."/>
            <person name="Hugenholtz P."/>
            <person name="Klenk H.P."/>
            <person name="Kyrpides N.C."/>
        </authorList>
    </citation>
    <scope>NUCLEOTIDE SEQUENCE [LARGE SCALE GENOMIC DNA]</scope>
    <source>
        <strain evidence="4">DSM 45221 / IAM 15411 / JCM 23193 / KCTC 12865</strain>
    </source>
</reference>
<dbReference type="Pfam" id="PF02321">
    <property type="entry name" value="OEP"/>
    <property type="match status" value="2"/>
</dbReference>
<keyword evidence="2 3" id="KW-0449">Lipoprotein</keyword>
<dbReference type="AlphaFoldDB" id="D5EJR9"/>
<dbReference type="PROSITE" id="PS51257">
    <property type="entry name" value="PROKAR_LIPOPROTEIN"/>
    <property type="match status" value="1"/>
</dbReference>
<proteinExistence type="inferred from homology"/>
<evidence type="ECO:0000313" key="4">
    <source>
        <dbReference type="Proteomes" id="UP000000925"/>
    </source>
</evidence>
<dbReference type="KEGG" id="caa:Caka_1649"/>
<dbReference type="SUPFAM" id="SSF56954">
    <property type="entry name" value="Outer membrane efflux proteins (OEP)"/>
    <property type="match status" value="1"/>
</dbReference>
<dbReference type="Proteomes" id="UP000000925">
    <property type="component" value="Chromosome"/>
</dbReference>
<sequence length="473" mass="52053">MAHFRSLITAVGLSISLLSSGCYTATEREAEELQALPTDYSRPVDSTTEPESIADTTTAWWINFERDDLNSLQAEALSNNLGLAQAWARLRQAEASARQAGADLYPDLTLNAGYQRTWQETGDTAASKYNAGLNVSYELDVWGKVRAGQQAAGAEAAARAEDLQSTGLTLSANVADLWIQIIELQNRIALLQQQLKINQTQLELVELRFQTSRASSLDVYQQRQTIARTRSELPSTEATLAAAQHSLNLLLGQAATTPLEINWQQAPTLPSLPSIGIPSNLIEQRPDVRAARLRIEQADWNLARAKADRLPSIGLTGELGSTSDQFEELFENWLAKFAANLSAPILDGGRRKLEVEKQLAVVDEAIANYRLTVLTAFKEVEDALMLEQKVGEQLAAVRTELELARKTLDEARNRYAYGLSDYLNVTSALISVQNLERSEITQVANQYKARIDLHKALGGNLYLPQSTASLSSQ</sequence>
<comment type="subcellular location">
    <subcellularLocation>
        <location evidence="2">Cell membrane</location>
        <topology evidence="2">Lipid-anchor</topology>
    </subcellularLocation>
</comment>
<protein>
    <submittedName>
        <fullName evidence="3">RND efflux system, outer membrane lipoprotein, NodT family</fullName>
    </submittedName>
</protein>
<dbReference type="eggNOG" id="COG1538">
    <property type="taxonomic scope" value="Bacteria"/>
</dbReference>
<dbReference type="HOGENOM" id="CLU_012817_13_1_0"/>
<keyword evidence="2" id="KW-1134">Transmembrane beta strand</keyword>
<dbReference type="NCBIfam" id="TIGR01845">
    <property type="entry name" value="outer_NodT"/>
    <property type="match status" value="1"/>
</dbReference>
<dbReference type="EMBL" id="CP001998">
    <property type="protein sequence ID" value="ADE54668.1"/>
    <property type="molecule type" value="Genomic_DNA"/>
</dbReference>
<dbReference type="GO" id="GO:0015562">
    <property type="term" value="F:efflux transmembrane transporter activity"/>
    <property type="evidence" value="ECO:0007669"/>
    <property type="project" value="InterPro"/>
</dbReference>
<feature type="chain" id="PRO_5001437871" evidence="2">
    <location>
        <begin position="25"/>
        <end position="473"/>
    </location>
</feature>
<accession>D5EJR9</accession>
<keyword evidence="4" id="KW-1185">Reference proteome</keyword>
<name>D5EJR9_CORAD</name>
<feature type="signal peptide" evidence="2">
    <location>
        <begin position="1"/>
        <end position="24"/>
    </location>
</feature>
<keyword evidence="2" id="KW-0812">Transmembrane</keyword>
<evidence type="ECO:0000313" key="3">
    <source>
        <dbReference type="EMBL" id="ADE54668.1"/>
    </source>
</evidence>
<comment type="similarity">
    <text evidence="1 2">Belongs to the outer membrane factor (OMF) (TC 1.B.17) family.</text>
</comment>
<dbReference type="InterPro" id="IPR010131">
    <property type="entry name" value="MdtP/NodT-like"/>
</dbReference>
<organism evidence="3 4">
    <name type="scientific">Coraliomargarita akajimensis (strain DSM 45221 / IAM 15411 / JCM 23193 / KCTC 12865 / 04OKA010-24)</name>
    <dbReference type="NCBI Taxonomy" id="583355"/>
    <lineage>
        <taxon>Bacteria</taxon>
        <taxon>Pseudomonadati</taxon>
        <taxon>Verrucomicrobiota</taxon>
        <taxon>Opitutia</taxon>
        <taxon>Puniceicoccales</taxon>
        <taxon>Coraliomargaritaceae</taxon>
        <taxon>Coraliomargarita</taxon>
    </lineage>
</organism>